<evidence type="ECO:0000313" key="2">
    <source>
        <dbReference type="Proteomes" id="UP001433638"/>
    </source>
</evidence>
<reference evidence="1" key="1">
    <citation type="submission" date="2024-06" db="EMBL/GenBank/DDBJ databases">
        <title>Genome sequence of Vogesella sp. MAHUQ-64.</title>
        <authorList>
            <person name="Huq M.A."/>
        </authorList>
    </citation>
    <scope>NUCLEOTIDE SEQUENCE</scope>
    <source>
        <strain evidence="1">MAHUQ-64</strain>
    </source>
</reference>
<comment type="caution">
    <text evidence="1">The sequence shown here is derived from an EMBL/GenBank/DDBJ whole genome shotgun (WGS) entry which is preliminary data.</text>
</comment>
<accession>A0ABV1M6H4</accession>
<dbReference type="Proteomes" id="UP001433638">
    <property type="component" value="Unassembled WGS sequence"/>
</dbReference>
<evidence type="ECO:0000313" key="1">
    <source>
        <dbReference type="EMBL" id="MEQ6291818.1"/>
    </source>
</evidence>
<organism evidence="1 2">
    <name type="scientific">Vogesella oryzagri</name>
    <dbReference type="NCBI Taxonomy" id="3160864"/>
    <lineage>
        <taxon>Bacteria</taxon>
        <taxon>Pseudomonadati</taxon>
        <taxon>Pseudomonadota</taxon>
        <taxon>Betaproteobacteria</taxon>
        <taxon>Neisseriales</taxon>
        <taxon>Chromobacteriaceae</taxon>
        <taxon>Vogesella</taxon>
    </lineage>
</organism>
<sequence>MQGANTVTQHHVDSLDRLKAIEFLDASWLNAMALPEELKLFGVTSQLAIGELAEALRQFQQDNPGAEILFWPEGELSDWDIPVANSLFAQLRHGLSFGYKLSLMLPTEHLTKLDEGSRRKLLALTELGLSLFTTSAKRLESKQLKLAVLARSTQGVVHAWAVNSNFSLVPDESWGQSQDGIHVIEGRLDGWPALATVVPDALQLNAQQDQQLIVQSECNGALQGFGSRLWGYLCSQTPKLAALLNDEQNAITAISYSDRYLRSPLVLALLLEFLYALGKTPAGEKGLPTIDLRTSTFSRPHITATARNSASQFRHHDWSDEEIRNQVLTGIFEYAGLAMMADPVVGKIPHARELFLSFASGEQVRICLDQGVSYWATAGREFFDFHASIDQQIDAVANMSGSVFGYAPHATLVFIKFL</sequence>
<dbReference type="EMBL" id="JBEFLD010000007">
    <property type="protein sequence ID" value="MEQ6291818.1"/>
    <property type="molecule type" value="Genomic_DNA"/>
</dbReference>
<gene>
    <name evidence="1" type="ORF">ABNW52_14465</name>
</gene>
<name>A0ABV1M6H4_9NEIS</name>
<dbReference type="RefSeq" id="WP_349589199.1">
    <property type="nucleotide sequence ID" value="NZ_JBEFLD010000007.1"/>
</dbReference>
<proteinExistence type="predicted"/>
<keyword evidence="2" id="KW-1185">Reference proteome</keyword>
<protein>
    <submittedName>
        <fullName evidence="1">Uncharacterized protein</fullName>
    </submittedName>
</protein>